<dbReference type="OrthoDB" id="21612at10239"/>
<sequence>MALSTKENKMKLQRESINDSEVKGKWYFTIQGNNPEALEKAEQALCAMGWKDECDGCPLYEDGSSSGFWIHHSDVGQFKADWKIAKKA</sequence>
<proteinExistence type="predicted"/>
<reference evidence="1 2" key="1">
    <citation type="journal article" date="2011" name="Arch. Virol.">
        <title>The complete genome sequence of a novel T4-like bacteriophage, IME08.</title>
        <authorList>
            <person name="Jiang H."/>
            <person name="Jiang X."/>
            <person name="Wang S."/>
            <person name="Li C."/>
            <person name="Chen B."/>
            <person name="An X."/>
            <person name="Mi Z."/>
            <person name="Chen J."/>
            <person name="Tong Y."/>
        </authorList>
    </citation>
    <scope>NUCLEOTIDE SEQUENCE [LARGE SCALE GENOMIC DNA]</scope>
</reference>
<dbReference type="Proteomes" id="UP000201129">
    <property type="component" value="Segment"/>
</dbReference>
<gene>
    <name evidence="1" type="primary">frd.1</name>
</gene>
<organism evidence="1 2">
    <name type="scientific">Escherichia phage IME08</name>
    <dbReference type="NCBI Taxonomy" id="698728"/>
    <lineage>
        <taxon>Viruses</taxon>
        <taxon>Duplodnaviria</taxon>
        <taxon>Heunggongvirae</taxon>
        <taxon>Uroviricota</taxon>
        <taxon>Caudoviricetes</taxon>
        <taxon>Pantevenvirales</taxon>
        <taxon>Straboviridae</taxon>
        <taxon>Tevenvirinae</taxon>
        <taxon>Dhakavirus</taxon>
        <taxon>Dhakavirus ime08</taxon>
    </lineage>
</organism>
<keyword evidence="2" id="KW-1185">Reference proteome</keyword>
<evidence type="ECO:0000313" key="2">
    <source>
        <dbReference type="Proteomes" id="UP000201129"/>
    </source>
</evidence>
<dbReference type="RefSeq" id="YP_003734373.1">
    <property type="nucleotide sequence ID" value="NC_014260.1"/>
</dbReference>
<name>D7RMN6_9CAUD</name>
<evidence type="ECO:0000313" key="1">
    <source>
        <dbReference type="EMBL" id="ADI55552.1"/>
    </source>
</evidence>
<dbReference type="Pfam" id="PF17438">
    <property type="entry name" value="DUF5417"/>
    <property type="match status" value="1"/>
</dbReference>
<dbReference type="GeneID" id="9384523"/>
<protein>
    <submittedName>
        <fullName evidence="1">Uncharacterized protein frd.1</fullName>
    </submittedName>
</protein>
<accession>D7RMN6</accession>
<reference evidence="1 2" key="2">
    <citation type="journal article" date="2011" name="Virol. J.">
        <title>Sequence characteristics of T4-like bacteriophage IME08 benome termini revealed by high throughput sequencing.</title>
        <authorList>
            <person name="Jiang X."/>
            <person name="Jiang H."/>
            <person name="Li C."/>
            <person name="Wang S."/>
            <person name="Mi Z."/>
            <person name="An X."/>
            <person name="Chen J."/>
            <person name="Tong Y."/>
        </authorList>
    </citation>
    <scope>NUCLEOTIDE SEQUENCE [LARGE SCALE GENOMIC DNA]</scope>
</reference>
<dbReference type="KEGG" id="vg:9384523"/>
<dbReference type="EMBL" id="HM071924">
    <property type="protein sequence ID" value="ADI55552.1"/>
    <property type="molecule type" value="Genomic_DNA"/>
</dbReference>
<dbReference type="InterPro" id="IPR035392">
    <property type="entry name" value="DUF5417"/>
</dbReference>